<gene>
    <name evidence="1" type="ORF">BP422_12175</name>
</gene>
<organism evidence="1 2">
    <name type="scientific">Brevibacillus formosus</name>
    <dbReference type="NCBI Taxonomy" id="54913"/>
    <lineage>
        <taxon>Bacteria</taxon>
        <taxon>Bacillati</taxon>
        <taxon>Bacillota</taxon>
        <taxon>Bacilli</taxon>
        <taxon>Bacillales</taxon>
        <taxon>Paenibacillaceae</taxon>
        <taxon>Brevibacillus</taxon>
    </lineage>
</organism>
<dbReference type="Gene3D" id="1.25.40.10">
    <property type="entry name" value="Tetratricopeptide repeat domain"/>
    <property type="match status" value="1"/>
</dbReference>
<dbReference type="AlphaFoldDB" id="A0A220MGU1"/>
<evidence type="ECO:0000313" key="2">
    <source>
        <dbReference type="Proteomes" id="UP000197781"/>
    </source>
</evidence>
<accession>A0A220MGU1</accession>
<proteinExistence type="predicted"/>
<dbReference type="KEGG" id="bfm:BP422_12175"/>
<dbReference type="Proteomes" id="UP000197781">
    <property type="component" value="Chromosome"/>
</dbReference>
<evidence type="ECO:0000313" key="1">
    <source>
        <dbReference type="EMBL" id="ASJ54237.1"/>
    </source>
</evidence>
<dbReference type="EMBL" id="CP018145">
    <property type="protein sequence ID" value="ASJ54237.1"/>
    <property type="molecule type" value="Genomic_DNA"/>
</dbReference>
<sequence length="408" mass="47759">MAVRNRVIAERVQEAIEHSGLKKQHIAANIGVNYKDFCRWVSGGRPFEIHALVDVSEMLGLPKDHFLKDFLRDCWDAPRDKPQRIKEFLIYTKVEKLNEYTTGMTDLLLESGKQLDILVAAGIDLEKRGLSNDALYFYDMVIDNERNRLAECLALSYYRRFMIVRDWDMDYAFEAATKLGEHVRSLPDDLLFEAYVNITAVFYVLDKWDHLIKYGNEVCGMLEMTKKENARLYAKFMAHLGFAYRKKGLFSEATETEEKCRELGDSQISRWADMNACLTAIEAGQYDKTYELIEFMKKYREDAPNNLDHVLKAFHDQKNYRDMAWVLSLFPKELKCLFEKRDPYHSKKSIRVKCYIAELYFHDNRYTEAMDLLLESLATAKKLRLTNQVNECADIIFKNSKIFTTCVE</sequence>
<reference evidence="1 2" key="1">
    <citation type="submission" date="2016-11" db="EMBL/GenBank/DDBJ databases">
        <authorList>
            <person name="Jaros S."/>
            <person name="Januszkiewicz K."/>
            <person name="Wedrychowicz H."/>
        </authorList>
    </citation>
    <scope>NUCLEOTIDE SEQUENCE [LARGE SCALE GENOMIC DNA]</scope>
    <source>
        <strain evidence="1 2">NF2</strain>
    </source>
</reference>
<dbReference type="RefSeq" id="WP_088908017.1">
    <property type="nucleotide sequence ID" value="NZ_CP018145.1"/>
</dbReference>
<dbReference type="SUPFAM" id="SSF48452">
    <property type="entry name" value="TPR-like"/>
    <property type="match status" value="1"/>
</dbReference>
<dbReference type="InterPro" id="IPR011990">
    <property type="entry name" value="TPR-like_helical_dom_sf"/>
</dbReference>
<name>A0A220MGU1_9BACL</name>
<protein>
    <submittedName>
        <fullName evidence="1">Uncharacterized protein</fullName>
    </submittedName>
</protein>